<reference evidence="2 3" key="1">
    <citation type="submission" date="2020-07" db="EMBL/GenBank/DDBJ databases">
        <authorList>
            <person name="Feng X."/>
        </authorList>
    </citation>
    <scope>NUCLEOTIDE SEQUENCE [LARGE SCALE GENOMIC DNA]</scope>
    <source>
        <strain evidence="2 3">JCM31066</strain>
    </source>
</reference>
<keyword evidence="1" id="KW-0472">Membrane</keyword>
<dbReference type="EMBL" id="JACHVB010000012">
    <property type="protein sequence ID" value="MBC2593015.1"/>
    <property type="molecule type" value="Genomic_DNA"/>
</dbReference>
<dbReference type="AlphaFoldDB" id="A0A842H9Q2"/>
<gene>
    <name evidence="2" type="ORF">H5P28_01960</name>
</gene>
<dbReference type="Proteomes" id="UP000546464">
    <property type="component" value="Unassembled WGS sequence"/>
</dbReference>
<evidence type="ECO:0000256" key="1">
    <source>
        <dbReference type="SAM" id="Phobius"/>
    </source>
</evidence>
<sequence length="253" mass="27559">MSKGKNGSYLHRLQRWWHSPLGRVALVLGVGIHLAGFLLFRVVSEPAEAHEQPRPFIIWNGPEQQDESMIRLEQWLLLDSEALFLPTALNARGENDALRMLSPGAALLETELNLPVTASLSWSAEGAEQGPLSYEGLLARYARDGVTTYGQSKPPRSAETSGRVARVEVRDASTGRAMGEFTLDTGESILPVPPEPEALEYILYRAGAGNIGSLLPLSSAAGGEAGKAWARQIERAEWEGSLPQGYYRIIVSP</sequence>
<feature type="transmembrane region" description="Helical" evidence="1">
    <location>
        <begin position="21"/>
        <end position="43"/>
    </location>
</feature>
<evidence type="ECO:0000313" key="2">
    <source>
        <dbReference type="EMBL" id="MBC2593015.1"/>
    </source>
</evidence>
<evidence type="ECO:0000313" key="3">
    <source>
        <dbReference type="Proteomes" id="UP000546464"/>
    </source>
</evidence>
<organism evidence="2 3">
    <name type="scientific">Ruficoccus amylovorans</name>
    <dbReference type="NCBI Taxonomy" id="1804625"/>
    <lineage>
        <taxon>Bacteria</taxon>
        <taxon>Pseudomonadati</taxon>
        <taxon>Verrucomicrobiota</taxon>
        <taxon>Opitutia</taxon>
        <taxon>Puniceicoccales</taxon>
        <taxon>Cerasicoccaceae</taxon>
        <taxon>Ruficoccus</taxon>
    </lineage>
</organism>
<proteinExistence type="predicted"/>
<accession>A0A842H9Q2</accession>
<name>A0A842H9Q2_9BACT</name>
<protein>
    <submittedName>
        <fullName evidence="2">Uncharacterized protein</fullName>
    </submittedName>
</protein>
<keyword evidence="3" id="KW-1185">Reference proteome</keyword>
<keyword evidence="1" id="KW-0812">Transmembrane</keyword>
<dbReference type="RefSeq" id="WP_185674014.1">
    <property type="nucleotide sequence ID" value="NZ_JACHVB010000012.1"/>
</dbReference>
<keyword evidence="1" id="KW-1133">Transmembrane helix</keyword>
<comment type="caution">
    <text evidence="2">The sequence shown here is derived from an EMBL/GenBank/DDBJ whole genome shotgun (WGS) entry which is preliminary data.</text>
</comment>